<dbReference type="Gene3D" id="3.40.50.80">
    <property type="entry name" value="Nucleotide-binding domain of ferredoxin-NADP reductase (FNR) module"/>
    <property type="match status" value="1"/>
</dbReference>
<dbReference type="RefSeq" id="WP_142818131.1">
    <property type="nucleotide sequence ID" value="NZ_CP035503.1"/>
</dbReference>
<dbReference type="CDD" id="cd06193">
    <property type="entry name" value="siderophore_interacting"/>
    <property type="match status" value="1"/>
</dbReference>
<dbReference type="PANTHER" id="PTHR30157">
    <property type="entry name" value="FERRIC REDUCTASE, NADPH-DEPENDENT"/>
    <property type="match status" value="1"/>
</dbReference>
<name>A0A515D998_9BURK</name>
<dbReference type="OrthoDB" id="9814826at2"/>
<evidence type="ECO:0000256" key="1">
    <source>
        <dbReference type="ARBA" id="ARBA00035644"/>
    </source>
</evidence>
<evidence type="ECO:0000256" key="2">
    <source>
        <dbReference type="SAM" id="MobiDB-lite"/>
    </source>
</evidence>
<feature type="region of interest" description="Disordered" evidence="2">
    <location>
        <begin position="59"/>
        <end position="82"/>
    </location>
</feature>
<dbReference type="SUPFAM" id="SSF63380">
    <property type="entry name" value="Riboflavin synthase domain-like"/>
    <property type="match status" value="1"/>
</dbReference>
<dbReference type="PANTHER" id="PTHR30157:SF0">
    <property type="entry name" value="NADPH-DEPENDENT FERRIC-CHELATE REDUCTASE"/>
    <property type="match status" value="1"/>
</dbReference>
<dbReference type="EMBL" id="CP035503">
    <property type="protein sequence ID" value="QDL36976.1"/>
    <property type="molecule type" value="Genomic_DNA"/>
</dbReference>
<dbReference type="KEGG" id="rhf:EUB48_06515"/>
<dbReference type="Proteomes" id="UP000316798">
    <property type="component" value="Chromosome"/>
</dbReference>
<evidence type="ECO:0000259" key="3">
    <source>
        <dbReference type="PROSITE" id="PS51384"/>
    </source>
</evidence>
<dbReference type="Gene3D" id="2.40.30.10">
    <property type="entry name" value="Translation factors"/>
    <property type="match status" value="1"/>
</dbReference>
<dbReference type="InterPro" id="IPR007037">
    <property type="entry name" value="SIP_rossman_dom"/>
</dbReference>
<dbReference type="PROSITE" id="PS51384">
    <property type="entry name" value="FAD_FR"/>
    <property type="match status" value="1"/>
</dbReference>
<reference evidence="4 5" key="1">
    <citation type="submission" date="2019-01" db="EMBL/GenBank/DDBJ databases">
        <title>Genomic insights into a novel species Rhodoferax sp.</title>
        <authorList>
            <person name="Jin L."/>
        </authorList>
    </citation>
    <scope>NUCLEOTIDE SEQUENCE [LARGE SCALE GENOMIC DNA]</scope>
    <source>
        <strain evidence="4 5">CHu59-6-5</strain>
    </source>
</reference>
<comment type="similarity">
    <text evidence="1">Belongs to the SIP oxidoreductase family.</text>
</comment>
<dbReference type="Pfam" id="PF08021">
    <property type="entry name" value="FAD_binding_9"/>
    <property type="match status" value="1"/>
</dbReference>
<dbReference type="InterPro" id="IPR039261">
    <property type="entry name" value="FNR_nucleotide-bd"/>
</dbReference>
<dbReference type="InterPro" id="IPR017938">
    <property type="entry name" value="Riboflavin_synthase-like_b-brl"/>
</dbReference>
<protein>
    <submittedName>
        <fullName evidence="4">Siderophore-interacting protein</fullName>
    </submittedName>
</protein>
<dbReference type="InterPro" id="IPR039374">
    <property type="entry name" value="SIP_fam"/>
</dbReference>
<dbReference type="Pfam" id="PF04954">
    <property type="entry name" value="SIP"/>
    <property type="match status" value="1"/>
</dbReference>
<accession>A0A515D998</accession>
<dbReference type="InterPro" id="IPR017927">
    <property type="entry name" value="FAD-bd_FR_type"/>
</dbReference>
<proteinExistence type="inferred from homology"/>
<dbReference type="AlphaFoldDB" id="A0A515D998"/>
<feature type="region of interest" description="Disordered" evidence="2">
    <location>
        <begin position="1"/>
        <end position="39"/>
    </location>
</feature>
<keyword evidence="5" id="KW-1185">Reference proteome</keyword>
<evidence type="ECO:0000313" key="4">
    <source>
        <dbReference type="EMBL" id="QDL36976.1"/>
    </source>
</evidence>
<evidence type="ECO:0000313" key="5">
    <source>
        <dbReference type="Proteomes" id="UP000316798"/>
    </source>
</evidence>
<dbReference type="GO" id="GO:0016491">
    <property type="term" value="F:oxidoreductase activity"/>
    <property type="evidence" value="ECO:0007669"/>
    <property type="project" value="InterPro"/>
</dbReference>
<feature type="domain" description="FAD-binding FR-type" evidence="3">
    <location>
        <begin position="21"/>
        <end position="137"/>
    </location>
</feature>
<gene>
    <name evidence="4" type="ORF">EUB48_06515</name>
</gene>
<dbReference type="InterPro" id="IPR013113">
    <property type="entry name" value="SIP_FAD-bd"/>
</dbReference>
<sequence>MNTPQPAPARSTDARPPRPRPTPRRIEVQRIQPLSPHMARITFGGPDLAGFEWRGPAGHLKLTVPDEGQHEAPMPQDDGPRSGLMRTYTPRSFDATAMLLDVDFVLHAYGPAGRWASRAQVGDRLVLMGPAPGYKIDLEADWFVLAGDDTALPAIETILAELPARARALVFVEVAGSAEARELHSPAGVDVHWLVRHADPAAAGRALEAALRALPALPPGPGRIYVGCESTAMRRIRDFWVKECGVEARSVVARGYWKLGNPNNPDRDFADEPA</sequence>
<organism evidence="4 5">
    <name type="scientific">Rhodoferax sediminis</name>
    <dbReference type="NCBI Taxonomy" id="2509614"/>
    <lineage>
        <taxon>Bacteria</taxon>
        <taxon>Pseudomonadati</taxon>
        <taxon>Pseudomonadota</taxon>
        <taxon>Betaproteobacteria</taxon>
        <taxon>Burkholderiales</taxon>
        <taxon>Comamonadaceae</taxon>
        <taxon>Rhodoferax</taxon>
    </lineage>
</organism>